<reference evidence="7 8" key="1">
    <citation type="submission" date="2019-01" db="EMBL/GenBank/DDBJ databases">
        <title>Draft genome sequences of the type strains of six Macrococcus species.</title>
        <authorList>
            <person name="Mazhar S."/>
            <person name="Altermann E."/>
            <person name="Hill C."/>
            <person name="Mcauliffe O."/>
        </authorList>
    </citation>
    <scope>NUCLEOTIDE SEQUENCE [LARGE SCALE GENOMIC DNA]</scope>
    <source>
        <strain evidence="7 8">ATCC 51825</strain>
    </source>
</reference>
<dbReference type="OrthoDB" id="5024156at2"/>
<feature type="transmembrane region" description="Helical" evidence="6">
    <location>
        <begin position="50"/>
        <end position="72"/>
    </location>
</feature>
<evidence type="ECO:0000256" key="4">
    <source>
        <dbReference type="ARBA" id="ARBA00022989"/>
    </source>
</evidence>
<keyword evidence="5 6" id="KW-0472">Membrane</keyword>
<keyword evidence="2" id="KW-1003">Cell membrane</keyword>
<accession>A0A4R6C0H3</accession>
<feature type="transmembrane region" description="Helical" evidence="6">
    <location>
        <begin position="20"/>
        <end position="38"/>
    </location>
</feature>
<comment type="caution">
    <text evidence="7">The sequence shown here is derived from an EMBL/GenBank/DDBJ whole genome shotgun (WGS) entry which is preliminary data.</text>
</comment>
<dbReference type="InterPro" id="IPR019108">
    <property type="entry name" value="Caa3_assmbl_CtaG-rel"/>
</dbReference>
<gene>
    <name evidence="7" type="ORF">ERX55_06570</name>
</gene>
<feature type="transmembrane region" description="Helical" evidence="6">
    <location>
        <begin position="196"/>
        <end position="220"/>
    </location>
</feature>
<feature type="transmembrane region" description="Helical" evidence="6">
    <location>
        <begin position="126"/>
        <end position="147"/>
    </location>
</feature>
<evidence type="ECO:0000256" key="3">
    <source>
        <dbReference type="ARBA" id="ARBA00022692"/>
    </source>
</evidence>
<keyword evidence="4 6" id="KW-1133">Transmembrane helix</keyword>
<sequence length="231" mass="26426">MSAGYLYAAYRKKWPVYRSVLWIAGMISAVIVMVGPFAEEMHHQFVYHMYGHLLLGMLAPLLLVLAMPLRLLLGTLPVKSARRFSRFMASPYIRFIAHPVTATILNTGGLWLLYRTDLFMMMHHNTWLYYAIHFHIFAAGYLFTAVMLELDPVRHPYSFKFRAVVMMVSVALHQILSKSFYPYPPAGVEVLQAQAGAVVMYYGGDVIELILIFIMCLGWYRSVRPGKISHA</sequence>
<organism evidence="7 8">
    <name type="scientific">Macrococcus bovicus</name>
    <dbReference type="NCBI Taxonomy" id="69968"/>
    <lineage>
        <taxon>Bacteria</taxon>
        <taxon>Bacillati</taxon>
        <taxon>Bacillota</taxon>
        <taxon>Bacilli</taxon>
        <taxon>Bacillales</taxon>
        <taxon>Staphylococcaceae</taxon>
        <taxon>Macrococcus</taxon>
    </lineage>
</organism>
<dbReference type="GO" id="GO:0005886">
    <property type="term" value="C:plasma membrane"/>
    <property type="evidence" value="ECO:0007669"/>
    <property type="project" value="UniProtKB-SubCell"/>
</dbReference>
<dbReference type="Proteomes" id="UP000294843">
    <property type="component" value="Unassembled WGS sequence"/>
</dbReference>
<keyword evidence="8" id="KW-1185">Reference proteome</keyword>
<evidence type="ECO:0000313" key="8">
    <source>
        <dbReference type="Proteomes" id="UP000294843"/>
    </source>
</evidence>
<dbReference type="Pfam" id="PF09678">
    <property type="entry name" value="Caa3_CtaG"/>
    <property type="match status" value="1"/>
</dbReference>
<evidence type="ECO:0000256" key="1">
    <source>
        <dbReference type="ARBA" id="ARBA00004651"/>
    </source>
</evidence>
<evidence type="ECO:0000313" key="7">
    <source>
        <dbReference type="EMBL" id="TDM14238.1"/>
    </source>
</evidence>
<evidence type="ECO:0000256" key="6">
    <source>
        <dbReference type="SAM" id="Phobius"/>
    </source>
</evidence>
<evidence type="ECO:0000256" key="5">
    <source>
        <dbReference type="ARBA" id="ARBA00023136"/>
    </source>
</evidence>
<dbReference type="AlphaFoldDB" id="A0A4R6C0H3"/>
<comment type="subcellular location">
    <subcellularLocation>
        <location evidence="1">Cell membrane</location>
        <topology evidence="1">Multi-pass membrane protein</topology>
    </subcellularLocation>
</comment>
<dbReference type="EMBL" id="SCWF01000005">
    <property type="protein sequence ID" value="TDM14238.1"/>
    <property type="molecule type" value="Genomic_DNA"/>
</dbReference>
<name>A0A4R6C0H3_9STAP</name>
<proteinExistence type="predicted"/>
<feature type="transmembrane region" description="Helical" evidence="6">
    <location>
        <begin position="159"/>
        <end position="176"/>
    </location>
</feature>
<keyword evidence="3 6" id="KW-0812">Transmembrane</keyword>
<feature type="transmembrane region" description="Helical" evidence="6">
    <location>
        <begin position="92"/>
        <end position="114"/>
    </location>
</feature>
<protein>
    <submittedName>
        <fullName evidence="7">Cytochrome c oxidase assembly protein</fullName>
    </submittedName>
</protein>
<evidence type="ECO:0000256" key="2">
    <source>
        <dbReference type="ARBA" id="ARBA00022475"/>
    </source>
</evidence>